<comment type="caution">
    <text evidence="1">The sequence shown here is derived from an EMBL/GenBank/DDBJ whole genome shotgun (WGS) entry which is preliminary data.</text>
</comment>
<dbReference type="InterPro" id="IPR010323">
    <property type="entry name" value="DUF924"/>
</dbReference>
<dbReference type="AlphaFoldDB" id="A0A7Z0HWJ6"/>
<dbReference type="InterPro" id="IPR011990">
    <property type="entry name" value="TPR-like_helical_dom_sf"/>
</dbReference>
<protein>
    <submittedName>
        <fullName evidence="1">DUF924 domain-containing protein</fullName>
    </submittedName>
</protein>
<dbReference type="Gene3D" id="1.25.40.10">
    <property type="entry name" value="Tetratricopeptide repeat domain"/>
    <property type="match status" value="1"/>
</dbReference>
<dbReference type="Pfam" id="PF06041">
    <property type="entry name" value="DUF924"/>
    <property type="match status" value="1"/>
</dbReference>
<evidence type="ECO:0000313" key="2">
    <source>
        <dbReference type="Proteomes" id="UP000529417"/>
    </source>
</evidence>
<organism evidence="1 2">
    <name type="scientific">Rhabdonatronobacter sediminivivens</name>
    <dbReference type="NCBI Taxonomy" id="2743469"/>
    <lineage>
        <taxon>Bacteria</taxon>
        <taxon>Pseudomonadati</taxon>
        <taxon>Pseudomonadota</taxon>
        <taxon>Alphaproteobacteria</taxon>
        <taxon>Rhodobacterales</taxon>
        <taxon>Paracoccaceae</taxon>
        <taxon>Rhabdonatronobacter</taxon>
    </lineage>
</organism>
<dbReference type="RefSeq" id="WP_179904161.1">
    <property type="nucleotide sequence ID" value="NZ_JACBXS010000001.1"/>
</dbReference>
<accession>A0A7Z0HWJ6</accession>
<dbReference type="Gene3D" id="1.20.58.320">
    <property type="entry name" value="TPR-like"/>
    <property type="match status" value="1"/>
</dbReference>
<proteinExistence type="predicted"/>
<name>A0A7Z0HWJ6_9RHOB</name>
<gene>
    <name evidence="1" type="ORF">HUK65_00505</name>
</gene>
<reference evidence="1 2" key="1">
    <citation type="journal article" date="2000" name="Arch. Microbiol.">
        <title>Rhodobaca bogoriensis gen. nov. and sp. nov., an alkaliphilic purple nonsulfur bacterium from African Rift Valley soda lakes.</title>
        <authorList>
            <person name="Milford A.D."/>
            <person name="Achenbach L.A."/>
            <person name="Jung D.O."/>
            <person name="Madigan M.T."/>
        </authorList>
    </citation>
    <scope>NUCLEOTIDE SEQUENCE [LARGE SCALE GENOMIC DNA]</scope>
    <source>
        <strain evidence="1 2">2376</strain>
    </source>
</reference>
<dbReference type="EMBL" id="JACBXS010000001">
    <property type="protein sequence ID" value="NYS23455.1"/>
    <property type="molecule type" value="Genomic_DNA"/>
</dbReference>
<dbReference type="Proteomes" id="UP000529417">
    <property type="component" value="Unassembled WGS sequence"/>
</dbReference>
<dbReference type="SUPFAM" id="SSF48452">
    <property type="entry name" value="TPR-like"/>
    <property type="match status" value="1"/>
</dbReference>
<keyword evidence="2" id="KW-1185">Reference proteome</keyword>
<evidence type="ECO:0000313" key="1">
    <source>
        <dbReference type="EMBL" id="NYS23455.1"/>
    </source>
</evidence>
<sequence length="192" mass="22324">METAEQVLRFWLKDVGPKGWYEVSPELDEQISSRFAPLWERAREGRLTQWQSNPRGALAYLIVTDQFPRNMFRGDPRAFATDGLALSAAIRACHHKLDLQVPEPERQFFYLPLMHSESPFDQDRCVRMFLTRMPETGMQNLLHARAHRKVIRDFGRFPYRNDALSRDSTPAEQVFLDRGGYGEVVRELQLAA</sequence>